<sequence>MLRAYPSVNESWCSYNKSLHAKTSALEPLPQVLYLLFSFRVITNLLDQRVLALWTGVCALPPQPAFNTRTNLCTLGGEEKGEAGHFGERNTDMLCHFLGERSSL</sequence>
<organism evidence="1 2">
    <name type="scientific">Patagioenas fasciata monilis</name>
    <dbReference type="NCBI Taxonomy" id="372326"/>
    <lineage>
        <taxon>Eukaryota</taxon>
        <taxon>Metazoa</taxon>
        <taxon>Chordata</taxon>
        <taxon>Craniata</taxon>
        <taxon>Vertebrata</taxon>
        <taxon>Euteleostomi</taxon>
        <taxon>Archelosauria</taxon>
        <taxon>Archosauria</taxon>
        <taxon>Dinosauria</taxon>
        <taxon>Saurischia</taxon>
        <taxon>Theropoda</taxon>
        <taxon>Coelurosauria</taxon>
        <taxon>Aves</taxon>
        <taxon>Neognathae</taxon>
        <taxon>Neoaves</taxon>
        <taxon>Columbimorphae</taxon>
        <taxon>Columbiformes</taxon>
        <taxon>Columbidae</taxon>
        <taxon>Patagioenas</taxon>
    </lineage>
</organism>
<proteinExistence type="predicted"/>
<comment type="caution">
    <text evidence="1">The sequence shown here is derived from an EMBL/GenBank/DDBJ whole genome shotgun (WGS) entry which is preliminary data.</text>
</comment>
<accession>A0A1V4KCB9</accession>
<evidence type="ECO:0000313" key="2">
    <source>
        <dbReference type="Proteomes" id="UP000190648"/>
    </source>
</evidence>
<protein>
    <submittedName>
        <fullName evidence="1">Uncharacterized protein</fullName>
    </submittedName>
</protein>
<dbReference type="EMBL" id="LSYS01003958">
    <property type="protein sequence ID" value="OPJ82068.1"/>
    <property type="molecule type" value="Genomic_DNA"/>
</dbReference>
<name>A0A1V4KCB9_PATFA</name>
<dbReference type="Proteomes" id="UP000190648">
    <property type="component" value="Unassembled WGS sequence"/>
</dbReference>
<gene>
    <name evidence="1" type="ORF">AV530_014566</name>
</gene>
<dbReference type="AlphaFoldDB" id="A0A1V4KCB9"/>
<reference evidence="1 2" key="1">
    <citation type="submission" date="2016-02" db="EMBL/GenBank/DDBJ databases">
        <title>Band-tailed pigeon sequencing and assembly.</title>
        <authorList>
            <person name="Soares A.E."/>
            <person name="Novak B.J."/>
            <person name="Rice E.S."/>
            <person name="O'Connell B."/>
            <person name="Chang D."/>
            <person name="Weber S."/>
            <person name="Shapiro B."/>
        </authorList>
    </citation>
    <scope>NUCLEOTIDE SEQUENCE [LARGE SCALE GENOMIC DNA]</scope>
    <source>
        <strain evidence="1">BTP2013</strain>
        <tissue evidence="1">Blood</tissue>
    </source>
</reference>
<evidence type="ECO:0000313" key="1">
    <source>
        <dbReference type="EMBL" id="OPJ82068.1"/>
    </source>
</evidence>
<keyword evidence="2" id="KW-1185">Reference proteome</keyword>